<dbReference type="SUPFAM" id="SSF56672">
    <property type="entry name" value="DNA/RNA polymerases"/>
    <property type="match status" value="1"/>
</dbReference>
<reference evidence="3" key="1">
    <citation type="submission" date="2018-11" db="EMBL/GenBank/DDBJ databases">
        <authorList>
            <person name="Grassa J C."/>
        </authorList>
    </citation>
    <scope>NUCLEOTIDE SEQUENCE [LARGE SCALE GENOMIC DNA]</scope>
</reference>
<dbReference type="InterPro" id="IPR052343">
    <property type="entry name" value="Retrotransposon-Effector_Assoc"/>
</dbReference>
<proteinExistence type="predicted"/>
<dbReference type="Gramene" id="evm.model.05.125">
    <property type="protein sequence ID" value="cds.evm.model.05.125"/>
    <property type="gene ID" value="evm.TU.05.125"/>
</dbReference>
<dbReference type="SUPFAM" id="SSF56219">
    <property type="entry name" value="DNase I-like"/>
    <property type="match status" value="1"/>
</dbReference>
<keyword evidence="4" id="KW-1185">Reference proteome</keyword>
<dbReference type="GO" id="GO:0003676">
    <property type="term" value="F:nucleic acid binding"/>
    <property type="evidence" value="ECO:0007669"/>
    <property type="project" value="InterPro"/>
</dbReference>
<reference evidence="3" key="2">
    <citation type="submission" date="2021-03" db="UniProtKB">
        <authorList>
            <consortium name="EnsemblPlants"/>
        </authorList>
    </citation>
    <scope>IDENTIFICATION</scope>
</reference>
<dbReference type="Pfam" id="PF00078">
    <property type="entry name" value="RVT_1"/>
    <property type="match status" value="1"/>
</dbReference>
<feature type="region of interest" description="Disordered" evidence="1">
    <location>
        <begin position="200"/>
        <end position="221"/>
    </location>
</feature>
<evidence type="ECO:0000313" key="4">
    <source>
        <dbReference type="Proteomes" id="UP000596661"/>
    </source>
</evidence>
<evidence type="ECO:0000259" key="2">
    <source>
        <dbReference type="PROSITE" id="PS50878"/>
    </source>
</evidence>
<dbReference type="InterPro" id="IPR043502">
    <property type="entry name" value="DNA/RNA_pol_sf"/>
</dbReference>
<name>A0A803PKK7_CANSA</name>
<feature type="compositionally biased region" description="Low complexity" evidence="1">
    <location>
        <begin position="209"/>
        <end position="221"/>
    </location>
</feature>
<dbReference type="PROSITE" id="PS50878">
    <property type="entry name" value="RT_POL"/>
    <property type="match status" value="1"/>
</dbReference>
<dbReference type="EMBL" id="UZAU01000409">
    <property type="status" value="NOT_ANNOTATED_CDS"/>
    <property type="molecule type" value="Genomic_DNA"/>
</dbReference>
<feature type="region of interest" description="Disordered" evidence="1">
    <location>
        <begin position="406"/>
        <end position="452"/>
    </location>
</feature>
<dbReference type="CDD" id="cd01650">
    <property type="entry name" value="RT_nLTR_like"/>
    <property type="match status" value="1"/>
</dbReference>
<feature type="compositionally biased region" description="Polar residues" evidence="1">
    <location>
        <begin position="438"/>
        <end position="448"/>
    </location>
</feature>
<dbReference type="Proteomes" id="UP000596661">
    <property type="component" value="Chromosome 5"/>
</dbReference>
<dbReference type="InterPro" id="IPR000477">
    <property type="entry name" value="RT_dom"/>
</dbReference>
<dbReference type="EnsemblPlants" id="evm.model.05.125">
    <property type="protein sequence ID" value="cds.evm.model.05.125"/>
    <property type="gene ID" value="evm.TU.05.125"/>
</dbReference>
<dbReference type="PANTHER" id="PTHR46890:SF48">
    <property type="entry name" value="RNA-DIRECTED DNA POLYMERASE"/>
    <property type="match status" value="1"/>
</dbReference>
<dbReference type="Gene3D" id="3.60.10.10">
    <property type="entry name" value="Endonuclease/exonuclease/phosphatase"/>
    <property type="match status" value="1"/>
</dbReference>
<dbReference type="PANTHER" id="PTHR46890">
    <property type="entry name" value="NON-LTR RETROLELEMENT REVERSE TRANSCRIPTASE-LIKE PROTEIN-RELATED"/>
    <property type="match status" value="1"/>
</dbReference>
<evidence type="ECO:0000313" key="3">
    <source>
        <dbReference type="EnsemblPlants" id="cds.evm.model.05.125"/>
    </source>
</evidence>
<evidence type="ECO:0000256" key="1">
    <source>
        <dbReference type="SAM" id="MobiDB-lite"/>
    </source>
</evidence>
<organism evidence="3 4">
    <name type="scientific">Cannabis sativa</name>
    <name type="common">Hemp</name>
    <name type="synonym">Marijuana</name>
    <dbReference type="NCBI Taxonomy" id="3483"/>
    <lineage>
        <taxon>Eukaryota</taxon>
        <taxon>Viridiplantae</taxon>
        <taxon>Streptophyta</taxon>
        <taxon>Embryophyta</taxon>
        <taxon>Tracheophyta</taxon>
        <taxon>Spermatophyta</taxon>
        <taxon>Magnoliopsida</taxon>
        <taxon>eudicotyledons</taxon>
        <taxon>Gunneridae</taxon>
        <taxon>Pentapetalae</taxon>
        <taxon>rosids</taxon>
        <taxon>fabids</taxon>
        <taxon>Rosales</taxon>
        <taxon>Cannabaceae</taxon>
        <taxon>Cannabis</taxon>
    </lineage>
</organism>
<dbReference type="InterPro" id="IPR036691">
    <property type="entry name" value="Endo/exonu/phosph_ase_sf"/>
</dbReference>
<dbReference type="Pfam" id="PF13456">
    <property type="entry name" value="RVT_3"/>
    <property type="match status" value="1"/>
</dbReference>
<protein>
    <recommendedName>
        <fullName evidence="2">Reverse transcriptase domain-containing protein</fullName>
    </recommendedName>
</protein>
<dbReference type="InterPro" id="IPR002156">
    <property type="entry name" value="RNaseH_domain"/>
</dbReference>
<dbReference type="GO" id="GO:0004523">
    <property type="term" value="F:RNA-DNA hybrid ribonuclease activity"/>
    <property type="evidence" value="ECO:0007669"/>
    <property type="project" value="InterPro"/>
</dbReference>
<feature type="domain" description="Reverse transcriptase" evidence="2">
    <location>
        <begin position="920"/>
        <end position="1201"/>
    </location>
</feature>
<sequence>MGEKGKEICMDVRDEETDKLLERDSNMEMEMLELFEDITLEDVVASKACVGRVIGCKDMLASVVKKILQGVWRWLGYWRMKKCPDGVLGFFFEEEEDYQFVMDKRPWIINGVLLNLKPWPIEGEVSLGEFEVAMFWVQFHGLPTRFLSLDNVPLLAKKVGNLVKQERNGTIKSVVEFEEVPEWDFAPRNRKNYWRRKKNLDDQSSVQSGTTTNIGEETTATKQRSCRANLHYLMRLAWQCELEERAMGNEKLYDESPPVENVEFRLMENIQQTDGPNIFELPTPDFSLNPNGLDLIPDIGPTIAQSLEIPHSWLCRSQTPHDFPEPTYLKWPNDDLEAQSKFFQLYGPDFTNLYKAQASLISNPPDLSMMIVQLLGSKKRKPHTWYQPTPAITSFDLPSCPDVSKTTTEVEGNGEAKFNIGSSDKAEEKRKRRLRRSGITNSKRNSGVKTRRERRKEALLAREFSGNLEVFLDNCVELPVQFAQNFGDGEEAASSMPPPSIASVGIGGGFCLAWRNDVTIDIVETFDSGFHGVIPSSRGSCRWHLFCIYWTPYPEKKAAFWKWLTDKVSVCGEPWMVLGDLNAILDNSEKVGGNRCSRREGAFLRDFLMNTGGIDLGFQGVQCTWHNARKGNKNIRKRLDRGLANSCWITSFPSAKISNLPILGSDHSPILLSLWNDSVKLNFPFRFLEVWTSSPECEMVIDKAWQQQASGNGEDLLRKKLKRTKSDLKYWNQHSFGRCDHKIKNLKKDLIIIQNSPPSPSNLELEACVQLEILELETKMERIWKQKSRELWVRKGDGNSKFFHASTIIRRRRNFISSIEDDGRWLRNRDEIGDFFRQNFAQVFTSIDPVISSDFDDLFTPAVTDVENHDLCKIPSAEEIKQVVFAMHPLKAPGPDGFSGIFYRKYWRIVGSQVVEMVQEFFSQKTVSSNLNHTFLCLIPKTTNACRFDHFRPISLCNFCYKIISRILTDRLKGIIDKLVSPTQSAFIPGRWIAECSILAHEVLHSFKNKKGKHGVMAIKTDMSKACDRLEWSFLLRVLQANGFCEKACNLIMGCVTSVSYSILLNGAPLAPFNPNRGIRQGDPLSPFLFILCSEVLSKLIVKAENRGDLSGIKVSRKSMPISHLFYADDAIFFCRANSLNAKTFADCITTYENWSGQVVNKGKSGLVFSPNTHSEVKSEIKRILNMNCLSREEKYLGNPFFFSASKRKDFHFIKDKILTRLEGWKAKCLSQAGRTTLVGSVLQSIPTYFMTTAKEDDKLWIKTLQSKYCSRLDIWKVEKHAGDSRVWQGILDARGICKFGAGILVGKGDTELWDTPWIPGQPTEKIKESFHYSRGHRFCHVSDLYMEDILPTKARLGLEDKSCVFCGSEDESALHLFCSCSVTRALWFQCKWGFRSDSFNWLFIADFGTWWAKLLDDEAQCYTACLCEIVWRKRNNIIFKGDNCNMQAMIGEIRERAAEMQLAMASTEVIEHQEDVINEPLIDQEFVQYCVDASVLNSKAGLGMVELSGEAVGDWWATTEICEAAVLALRCGSLPLAWGTYPVYESCLSLCKCFDHVIFSFIPREENRVADALAGWARSSLSCISGPLRDVAPFVATTLL</sequence>
<accession>A0A803PKK7</accession>